<dbReference type="InterPro" id="IPR043504">
    <property type="entry name" value="Peptidase_S1_PA_chymotrypsin"/>
</dbReference>
<dbReference type="AlphaFoldDB" id="A0A1B6GY39"/>
<gene>
    <name evidence="4" type="ORF">g.23881</name>
</gene>
<dbReference type="PANTHER" id="PTHR24260:SF136">
    <property type="entry name" value="GH08193P-RELATED"/>
    <property type="match status" value="1"/>
</dbReference>
<proteinExistence type="predicted"/>
<feature type="transmembrane region" description="Helical" evidence="2">
    <location>
        <begin position="271"/>
        <end position="291"/>
    </location>
</feature>
<dbReference type="GO" id="GO:0006508">
    <property type="term" value="P:proteolysis"/>
    <property type="evidence" value="ECO:0007669"/>
    <property type="project" value="InterPro"/>
</dbReference>
<dbReference type="EMBL" id="GECZ01002425">
    <property type="protein sequence ID" value="JAS67344.1"/>
    <property type="molecule type" value="Transcribed_RNA"/>
</dbReference>
<dbReference type="PROSITE" id="PS50240">
    <property type="entry name" value="TRYPSIN_DOM"/>
    <property type="match status" value="1"/>
</dbReference>
<protein>
    <recommendedName>
        <fullName evidence="3">Peptidase S1 domain-containing protein</fullName>
    </recommendedName>
</protein>
<evidence type="ECO:0000256" key="2">
    <source>
        <dbReference type="SAM" id="Phobius"/>
    </source>
</evidence>
<dbReference type="Gene3D" id="2.40.10.10">
    <property type="entry name" value="Trypsin-like serine proteases"/>
    <property type="match status" value="2"/>
</dbReference>
<dbReference type="InterPro" id="IPR001254">
    <property type="entry name" value="Trypsin_dom"/>
</dbReference>
<dbReference type="InterPro" id="IPR051333">
    <property type="entry name" value="CLIP_Serine_Protease"/>
</dbReference>
<evidence type="ECO:0000313" key="4">
    <source>
        <dbReference type="EMBL" id="JAS67344.1"/>
    </source>
</evidence>
<dbReference type="GO" id="GO:0004252">
    <property type="term" value="F:serine-type endopeptidase activity"/>
    <property type="evidence" value="ECO:0007669"/>
    <property type="project" value="InterPro"/>
</dbReference>
<feature type="non-terminal residue" evidence="4">
    <location>
        <position position="336"/>
    </location>
</feature>
<dbReference type="PANTHER" id="PTHR24260">
    <property type="match status" value="1"/>
</dbReference>
<organism evidence="4">
    <name type="scientific">Cuerna arida</name>
    <dbReference type="NCBI Taxonomy" id="1464854"/>
    <lineage>
        <taxon>Eukaryota</taxon>
        <taxon>Metazoa</taxon>
        <taxon>Ecdysozoa</taxon>
        <taxon>Arthropoda</taxon>
        <taxon>Hexapoda</taxon>
        <taxon>Insecta</taxon>
        <taxon>Pterygota</taxon>
        <taxon>Neoptera</taxon>
        <taxon>Paraneoptera</taxon>
        <taxon>Hemiptera</taxon>
        <taxon>Auchenorrhyncha</taxon>
        <taxon>Membracoidea</taxon>
        <taxon>Cicadellidae</taxon>
        <taxon>Cicadellinae</taxon>
        <taxon>Proconiini</taxon>
        <taxon>Cuerna</taxon>
    </lineage>
</organism>
<evidence type="ECO:0000256" key="1">
    <source>
        <dbReference type="SAM" id="MobiDB-lite"/>
    </source>
</evidence>
<keyword evidence="2" id="KW-0472">Membrane</keyword>
<accession>A0A1B6GY39</accession>
<feature type="compositionally biased region" description="Basic and acidic residues" evidence="1">
    <location>
        <begin position="323"/>
        <end position="336"/>
    </location>
</feature>
<dbReference type="InterPro" id="IPR009003">
    <property type="entry name" value="Peptidase_S1_PA"/>
</dbReference>
<feature type="domain" description="Peptidase S1" evidence="3">
    <location>
        <begin position="32"/>
        <end position="258"/>
    </location>
</feature>
<keyword evidence="2" id="KW-1133">Transmembrane helix</keyword>
<dbReference type="SUPFAM" id="SSF50494">
    <property type="entry name" value="Trypsin-like serine proteases"/>
    <property type="match status" value="1"/>
</dbReference>
<dbReference type="SMART" id="SM00020">
    <property type="entry name" value="Tryp_SPc"/>
    <property type="match status" value="1"/>
</dbReference>
<sequence length="336" mass="38137">MQLDVSTLFRPTDISTTPRLQPDVPQQTQPTPFSTDFLYVVLIITLIEPHRNLKEYSQTSCTGTMIRNDLVLTAASCLKMNTFDELDPTSTEVIMRDGTTLRSLKIFVHYEYSKSRIYNFAVIVVEKSNVNVFPQLPEENVEIDFKSILNSCILGGYGDQHRSISPSKFSYKMLNESTVDVIKCRERKGVEKMNRLCLHFHNLQPCRGDVGSPLVCDGKVLALFTPILAGSPKTCVDIYGTVFTPVTVIADWVNKIVSAPSVNLEWMNNPWYILLLCGSALGVIGGIYYLLMEIMQKTFPMDFDEEMQPSDENISGLNYPHLSIKEPKDEDQKWRR</sequence>
<reference evidence="4" key="1">
    <citation type="submission" date="2015-11" db="EMBL/GenBank/DDBJ databases">
        <title>De novo transcriptome assembly of four potential Pierce s Disease insect vectors from Arizona vineyards.</title>
        <authorList>
            <person name="Tassone E.E."/>
        </authorList>
    </citation>
    <scope>NUCLEOTIDE SEQUENCE</scope>
</reference>
<feature type="region of interest" description="Disordered" evidence="1">
    <location>
        <begin position="314"/>
        <end position="336"/>
    </location>
</feature>
<evidence type="ECO:0000259" key="3">
    <source>
        <dbReference type="PROSITE" id="PS50240"/>
    </source>
</evidence>
<dbReference type="Pfam" id="PF00089">
    <property type="entry name" value="Trypsin"/>
    <property type="match status" value="1"/>
</dbReference>
<keyword evidence="2" id="KW-0812">Transmembrane</keyword>
<name>A0A1B6GY39_9HEMI</name>